<gene>
    <name evidence="2" type="ORF">METZ01_LOCUS30464</name>
</gene>
<reference evidence="2" key="1">
    <citation type="submission" date="2018-05" db="EMBL/GenBank/DDBJ databases">
        <authorList>
            <person name="Lanie J.A."/>
            <person name="Ng W.-L."/>
            <person name="Kazmierczak K.M."/>
            <person name="Andrzejewski T.M."/>
            <person name="Davidsen T.M."/>
            <person name="Wayne K.J."/>
            <person name="Tettelin H."/>
            <person name="Glass J.I."/>
            <person name="Rusch D."/>
            <person name="Podicherti R."/>
            <person name="Tsui H.-C.T."/>
            <person name="Winkler M.E."/>
        </authorList>
    </citation>
    <scope>NUCLEOTIDE SEQUENCE</scope>
</reference>
<keyword evidence="1" id="KW-0472">Membrane</keyword>
<name>A0A381QF54_9ZZZZ</name>
<keyword evidence="1" id="KW-1133">Transmembrane helix</keyword>
<protein>
    <submittedName>
        <fullName evidence="2">Uncharacterized protein</fullName>
    </submittedName>
</protein>
<proteinExistence type="predicted"/>
<evidence type="ECO:0000313" key="2">
    <source>
        <dbReference type="EMBL" id="SUZ77610.1"/>
    </source>
</evidence>
<sequence>MTRNLLVLILTLFQDNYVRLGTLTGALVGFWSPEILHGEAGTNAFIYGFIGWGIGAYLANYKAENTQFKQKKKFRVFQGGR</sequence>
<feature type="transmembrane region" description="Helical" evidence="1">
    <location>
        <begin position="44"/>
        <end position="63"/>
    </location>
</feature>
<evidence type="ECO:0000256" key="1">
    <source>
        <dbReference type="SAM" id="Phobius"/>
    </source>
</evidence>
<accession>A0A381QF54</accession>
<dbReference type="EMBL" id="UINC01001323">
    <property type="protein sequence ID" value="SUZ77610.1"/>
    <property type="molecule type" value="Genomic_DNA"/>
</dbReference>
<organism evidence="2">
    <name type="scientific">marine metagenome</name>
    <dbReference type="NCBI Taxonomy" id="408172"/>
    <lineage>
        <taxon>unclassified sequences</taxon>
        <taxon>metagenomes</taxon>
        <taxon>ecological metagenomes</taxon>
    </lineage>
</organism>
<keyword evidence="1" id="KW-0812">Transmembrane</keyword>
<dbReference type="AlphaFoldDB" id="A0A381QF54"/>